<keyword evidence="1" id="KW-1133">Transmembrane helix</keyword>
<dbReference type="InterPro" id="IPR029787">
    <property type="entry name" value="Nucleotide_cyclase"/>
</dbReference>
<evidence type="ECO:0000256" key="1">
    <source>
        <dbReference type="SAM" id="Phobius"/>
    </source>
</evidence>
<keyword evidence="1" id="KW-0472">Membrane</keyword>
<evidence type="ECO:0000313" key="3">
    <source>
        <dbReference type="Proteomes" id="UP000553632"/>
    </source>
</evidence>
<evidence type="ECO:0000313" key="2">
    <source>
        <dbReference type="EMBL" id="KAF4751068.1"/>
    </source>
</evidence>
<dbReference type="SUPFAM" id="SSF55073">
    <property type="entry name" value="Nucleotide cyclase"/>
    <property type="match status" value="1"/>
</dbReference>
<keyword evidence="1" id="KW-0812">Transmembrane</keyword>
<organism evidence="2 3">
    <name type="scientific">Perkinsus olseni</name>
    <name type="common">Perkinsus atlanticus</name>
    <dbReference type="NCBI Taxonomy" id="32597"/>
    <lineage>
        <taxon>Eukaryota</taxon>
        <taxon>Sar</taxon>
        <taxon>Alveolata</taxon>
        <taxon>Perkinsozoa</taxon>
        <taxon>Perkinsea</taxon>
        <taxon>Perkinsida</taxon>
        <taxon>Perkinsidae</taxon>
        <taxon>Perkinsus</taxon>
    </lineage>
</organism>
<dbReference type="PANTHER" id="PTHR43336">
    <property type="entry name" value="OXYGEN SENSOR HISTIDINE KINASE RESPONSE REGULATOR DEVS/DOSS"/>
    <property type="match status" value="1"/>
</dbReference>
<accession>A0A7J6U0T5</accession>
<dbReference type="Proteomes" id="UP000553632">
    <property type="component" value="Unassembled WGS sequence"/>
</dbReference>
<protein>
    <recommendedName>
        <fullName evidence="4">Adenylyl/guanylyl cyclase</fullName>
    </recommendedName>
</protein>
<comment type="caution">
    <text evidence="2">The sequence shown here is derived from an EMBL/GenBank/DDBJ whole genome shotgun (WGS) entry which is preliminary data.</text>
</comment>
<proteinExistence type="predicted"/>
<feature type="transmembrane region" description="Helical" evidence="1">
    <location>
        <begin position="51"/>
        <end position="77"/>
    </location>
</feature>
<keyword evidence="3" id="KW-1185">Reference proteome</keyword>
<reference evidence="2 3" key="1">
    <citation type="submission" date="2020-04" db="EMBL/GenBank/DDBJ databases">
        <title>Perkinsus olseni comparative genomics.</title>
        <authorList>
            <person name="Bogema D.R."/>
        </authorList>
    </citation>
    <scope>NUCLEOTIDE SEQUENCE [LARGE SCALE GENOMIC DNA]</scope>
    <source>
        <strain evidence="2 3">ATCC PRA-207</strain>
    </source>
</reference>
<sequence>VRGTSLVSDIECPSDLRFNERTAVLPLLRKETDPDNFNTYFILVMDDRLKAYWAAVLNMCQTLFICLVLGVGALFFARDANVLVLGPIERMMVKLTRIRDNPLMATMLGDEEFRREETARAKEAARQARTGLSKLWDIITFQRTQLTVGGHEPLETVMLEKTIIKIGSLLALGFGEAGAEIIGKNMQGAERSAGVNAMIPGRKVEAVFGFCDIRNFTDATEVLNDKVMVFVNQIGQIVHGIVDEFHGAANKNIGDAFL</sequence>
<dbReference type="EMBL" id="JABANO010006870">
    <property type="protein sequence ID" value="KAF4751068.1"/>
    <property type="molecule type" value="Genomic_DNA"/>
</dbReference>
<name>A0A7J6U0T5_PEROL</name>
<dbReference type="PANTHER" id="PTHR43336:SF3">
    <property type="entry name" value="GUANYLATE CYCLASE DOMAIN-CONTAINING PROTEIN"/>
    <property type="match status" value="1"/>
</dbReference>
<evidence type="ECO:0008006" key="4">
    <source>
        <dbReference type="Google" id="ProtNLM"/>
    </source>
</evidence>
<feature type="non-terminal residue" evidence="2">
    <location>
        <position position="258"/>
    </location>
</feature>
<dbReference type="Gene3D" id="3.30.70.1230">
    <property type="entry name" value="Nucleotide cyclase"/>
    <property type="match status" value="1"/>
</dbReference>
<feature type="non-terminal residue" evidence="2">
    <location>
        <position position="1"/>
    </location>
</feature>
<gene>
    <name evidence="2" type="ORF">FOZ63_007069</name>
</gene>
<dbReference type="AlphaFoldDB" id="A0A7J6U0T5"/>